<dbReference type="CDD" id="cd06579">
    <property type="entry name" value="TM_PBP1_transp_AraH_like"/>
    <property type="match status" value="1"/>
</dbReference>
<gene>
    <name evidence="8" type="ORF">SAMN05660350_02944</name>
</gene>
<feature type="transmembrane region" description="Helical" evidence="7">
    <location>
        <begin position="83"/>
        <end position="103"/>
    </location>
</feature>
<keyword evidence="4 7" id="KW-1133">Transmembrane helix</keyword>
<evidence type="ECO:0000256" key="4">
    <source>
        <dbReference type="ARBA" id="ARBA00022989"/>
    </source>
</evidence>
<feature type="transmembrane region" description="Helical" evidence="7">
    <location>
        <begin position="134"/>
        <end position="157"/>
    </location>
</feature>
<evidence type="ECO:0000256" key="7">
    <source>
        <dbReference type="SAM" id="Phobius"/>
    </source>
</evidence>
<keyword evidence="2" id="KW-1003">Cell membrane</keyword>
<feature type="transmembrane region" description="Helical" evidence="7">
    <location>
        <begin position="256"/>
        <end position="275"/>
    </location>
</feature>
<dbReference type="AlphaFoldDB" id="A0A1M7UBX1"/>
<accession>A0A1M7UBX1</accession>
<sequence>MAPHTHSAKGTWHEGRGMSSTTVTTGTDAPRQPSGAAARRSGPGFLAGPVGRNLGLVVALVVLCVVGTATAPDRFLDVDNVLTILRGAAVIGVVSIGMTFVIIGGGIDLSVGAIVALSSVWATTLATQAMAADFHWIVMVVTALLVGAGCGLVNGIVIAYGKLVAFIATLAMLAAARGLAEIIANRRTQIVQDRDFLAFFSGDVLGVPTLVVIFALVAVAGWVLLNRTTFGRRTFAVGGNAEAARLAGIRVQRHTMWLYVLSGVTCGIAAVMLMARTTTGSSTHGTLYELDAIAAVVIGGTLLIGGRGTIVGTVLGVLIFTTLGNVFTLNNLSSSAQAVARGVIIVVAVLLQMRLATGSFSLRRLGRGSDGGSPPAPAGAAGTVSGGATPGGPGGPAPGATTDRP</sequence>
<feature type="compositionally biased region" description="Polar residues" evidence="6">
    <location>
        <begin position="18"/>
        <end position="27"/>
    </location>
</feature>
<evidence type="ECO:0000313" key="8">
    <source>
        <dbReference type="EMBL" id="SHN80572.1"/>
    </source>
</evidence>
<evidence type="ECO:0000256" key="6">
    <source>
        <dbReference type="SAM" id="MobiDB-lite"/>
    </source>
</evidence>
<feature type="compositionally biased region" description="Gly residues" evidence="6">
    <location>
        <begin position="384"/>
        <end position="394"/>
    </location>
</feature>
<evidence type="ECO:0000256" key="5">
    <source>
        <dbReference type="ARBA" id="ARBA00023136"/>
    </source>
</evidence>
<dbReference type="PANTHER" id="PTHR32196:SF72">
    <property type="entry name" value="RIBOSE IMPORT PERMEASE PROTEIN RBSC"/>
    <property type="match status" value="1"/>
</dbReference>
<name>A0A1M7UBX1_9ACTN</name>
<comment type="subcellular location">
    <subcellularLocation>
        <location evidence="1">Cell membrane</location>
        <topology evidence="1">Multi-pass membrane protein</topology>
    </subcellularLocation>
</comment>
<dbReference type="GO" id="GO:0022857">
    <property type="term" value="F:transmembrane transporter activity"/>
    <property type="evidence" value="ECO:0007669"/>
    <property type="project" value="InterPro"/>
</dbReference>
<dbReference type="EMBL" id="FRDM01000015">
    <property type="protein sequence ID" value="SHN80572.1"/>
    <property type="molecule type" value="Genomic_DNA"/>
</dbReference>
<feature type="transmembrane region" description="Helical" evidence="7">
    <location>
        <begin position="196"/>
        <end position="225"/>
    </location>
</feature>
<feature type="transmembrane region" description="Helical" evidence="7">
    <location>
        <begin position="339"/>
        <end position="357"/>
    </location>
</feature>
<feature type="transmembrane region" description="Helical" evidence="7">
    <location>
        <begin position="163"/>
        <end position="184"/>
    </location>
</feature>
<organism evidence="8 9">
    <name type="scientific">Geodermatophilus obscurus</name>
    <dbReference type="NCBI Taxonomy" id="1861"/>
    <lineage>
        <taxon>Bacteria</taxon>
        <taxon>Bacillati</taxon>
        <taxon>Actinomycetota</taxon>
        <taxon>Actinomycetes</taxon>
        <taxon>Geodermatophilales</taxon>
        <taxon>Geodermatophilaceae</taxon>
        <taxon>Geodermatophilus</taxon>
    </lineage>
</organism>
<feature type="transmembrane region" description="Helical" evidence="7">
    <location>
        <begin position="310"/>
        <end position="327"/>
    </location>
</feature>
<evidence type="ECO:0000256" key="1">
    <source>
        <dbReference type="ARBA" id="ARBA00004651"/>
    </source>
</evidence>
<dbReference type="InterPro" id="IPR001851">
    <property type="entry name" value="ABC_transp_permease"/>
</dbReference>
<dbReference type="PANTHER" id="PTHR32196">
    <property type="entry name" value="ABC TRANSPORTER PERMEASE PROTEIN YPHD-RELATED-RELATED"/>
    <property type="match status" value="1"/>
</dbReference>
<evidence type="ECO:0000256" key="3">
    <source>
        <dbReference type="ARBA" id="ARBA00022692"/>
    </source>
</evidence>
<dbReference type="Proteomes" id="UP000184428">
    <property type="component" value="Unassembled WGS sequence"/>
</dbReference>
<evidence type="ECO:0000256" key="2">
    <source>
        <dbReference type="ARBA" id="ARBA00022475"/>
    </source>
</evidence>
<feature type="region of interest" description="Disordered" evidence="6">
    <location>
        <begin position="364"/>
        <end position="405"/>
    </location>
</feature>
<feature type="transmembrane region" description="Helical" evidence="7">
    <location>
        <begin position="54"/>
        <end position="71"/>
    </location>
</feature>
<reference evidence="8 9" key="1">
    <citation type="submission" date="2016-12" db="EMBL/GenBank/DDBJ databases">
        <authorList>
            <person name="Song W.-J."/>
            <person name="Kurnit D.M."/>
        </authorList>
    </citation>
    <scope>NUCLEOTIDE SEQUENCE [LARGE SCALE GENOMIC DNA]</scope>
    <source>
        <strain evidence="8 9">DSM 43162</strain>
    </source>
</reference>
<keyword evidence="5 7" id="KW-0472">Membrane</keyword>
<feature type="region of interest" description="Disordered" evidence="6">
    <location>
        <begin position="1"/>
        <end position="40"/>
    </location>
</feature>
<proteinExistence type="predicted"/>
<keyword evidence="3 7" id="KW-0812">Transmembrane</keyword>
<evidence type="ECO:0000313" key="9">
    <source>
        <dbReference type="Proteomes" id="UP000184428"/>
    </source>
</evidence>
<dbReference type="Pfam" id="PF02653">
    <property type="entry name" value="BPD_transp_2"/>
    <property type="match status" value="1"/>
</dbReference>
<dbReference type="GO" id="GO:0005886">
    <property type="term" value="C:plasma membrane"/>
    <property type="evidence" value="ECO:0007669"/>
    <property type="project" value="UniProtKB-SubCell"/>
</dbReference>
<protein>
    <submittedName>
        <fullName evidence="8">Ribose transport system permease protein</fullName>
    </submittedName>
</protein>
<feature type="transmembrane region" description="Helical" evidence="7">
    <location>
        <begin position="109"/>
        <end position="127"/>
    </location>
</feature>